<dbReference type="Proteomes" id="UP000814033">
    <property type="component" value="Unassembled WGS sequence"/>
</dbReference>
<accession>A0ACB8R3D1</accession>
<evidence type="ECO:0000313" key="1">
    <source>
        <dbReference type="EMBL" id="KAI0038402.1"/>
    </source>
</evidence>
<comment type="caution">
    <text evidence="1">The sequence shown here is derived from an EMBL/GenBank/DDBJ whole genome shotgun (WGS) entry which is preliminary data.</text>
</comment>
<reference evidence="1" key="2">
    <citation type="journal article" date="2022" name="New Phytol.">
        <title>Evolutionary transition to the ectomycorrhizal habit in the genomes of a hyperdiverse lineage of mushroom-forming fungi.</title>
        <authorList>
            <person name="Looney B."/>
            <person name="Miyauchi S."/>
            <person name="Morin E."/>
            <person name="Drula E."/>
            <person name="Courty P.E."/>
            <person name="Kohler A."/>
            <person name="Kuo A."/>
            <person name="LaButti K."/>
            <person name="Pangilinan J."/>
            <person name="Lipzen A."/>
            <person name="Riley R."/>
            <person name="Andreopoulos W."/>
            <person name="He G."/>
            <person name="Johnson J."/>
            <person name="Nolan M."/>
            <person name="Tritt A."/>
            <person name="Barry K.W."/>
            <person name="Grigoriev I.V."/>
            <person name="Nagy L.G."/>
            <person name="Hibbett D."/>
            <person name="Henrissat B."/>
            <person name="Matheny P.B."/>
            <person name="Labbe J."/>
            <person name="Martin F.M."/>
        </authorList>
    </citation>
    <scope>NUCLEOTIDE SEQUENCE</scope>
    <source>
        <strain evidence="1">FP105234-sp</strain>
    </source>
</reference>
<gene>
    <name evidence="1" type="ORF">FA95DRAFT_1224020</name>
</gene>
<proteinExistence type="predicted"/>
<organism evidence="1 2">
    <name type="scientific">Auriscalpium vulgare</name>
    <dbReference type="NCBI Taxonomy" id="40419"/>
    <lineage>
        <taxon>Eukaryota</taxon>
        <taxon>Fungi</taxon>
        <taxon>Dikarya</taxon>
        <taxon>Basidiomycota</taxon>
        <taxon>Agaricomycotina</taxon>
        <taxon>Agaricomycetes</taxon>
        <taxon>Russulales</taxon>
        <taxon>Auriscalpiaceae</taxon>
        <taxon>Auriscalpium</taxon>
    </lineage>
</organism>
<name>A0ACB8R3D1_9AGAM</name>
<keyword evidence="2" id="KW-1185">Reference proteome</keyword>
<sequence>MSQAGCTFREQPSQAYTCGCLAFEPDPASERLCTDCKHPRNFHPSAISTTTTPDPPPINPTASSVPQSQALTTVLAALRAGGAAEPSSSATAYQAPTARSQSSSGARVSHSDAVVEANAGFRGGKGQGKGKGKGRASAKETKAARATKAVSETGGGATLCVFQSKSQIGCCRYRCLDSIWTGFQKNRRHLCWRVCVRGRASATLAVHCEGEESGW</sequence>
<dbReference type="EMBL" id="MU276510">
    <property type="protein sequence ID" value="KAI0038402.1"/>
    <property type="molecule type" value="Genomic_DNA"/>
</dbReference>
<reference evidence="1" key="1">
    <citation type="submission" date="2021-02" db="EMBL/GenBank/DDBJ databases">
        <authorList>
            <consortium name="DOE Joint Genome Institute"/>
            <person name="Ahrendt S."/>
            <person name="Looney B.P."/>
            <person name="Miyauchi S."/>
            <person name="Morin E."/>
            <person name="Drula E."/>
            <person name="Courty P.E."/>
            <person name="Chicoki N."/>
            <person name="Fauchery L."/>
            <person name="Kohler A."/>
            <person name="Kuo A."/>
            <person name="Labutti K."/>
            <person name="Pangilinan J."/>
            <person name="Lipzen A."/>
            <person name="Riley R."/>
            <person name="Andreopoulos W."/>
            <person name="He G."/>
            <person name="Johnson J."/>
            <person name="Barry K.W."/>
            <person name="Grigoriev I.V."/>
            <person name="Nagy L."/>
            <person name="Hibbett D."/>
            <person name="Henrissat B."/>
            <person name="Matheny P.B."/>
            <person name="Labbe J."/>
            <person name="Martin F."/>
        </authorList>
    </citation>
    <scope>NUCLEOTIDE SEQUENCE</scope>
    <source>
        <strain evidence="1">FP105234-sp</strain>
    </source>
</reference>
<protein>
    <submittedName>
        <fullName evidence="1">Uncharacterized protein</fullName>
    </submittedName>
</protein>
<evidence type="ECO:0000313" key="2">
    <source>
        <dbReference type="Proteomes" id="UP000814033"/>
    </source>
</evidence>